<dbReference type="EMBL" id="JAUEDM010000005">
    <property type="protein sequence ID" value="KAK3315738.1"/>
    <property type="molecule type" value="Genomic_DNA"/>
</dbReference>
<gene>
    <name evidence="2" type="ORF">B0H66DRAFT_270256</name>
</gene>
<dbReference type="Proteomes" id="UP001283341">
    <property type="component" value="Unassembled WGS sequence"/>
</dbReference>
<feature type="signal peptide" evidence="1">
    <location>
        <begin position="1"/>
        <end position="19"/>
    </location>
</feature>
<comment type="caution">
    <text evidence="2">The sequence shown here is derived from an EMBL/GenBank/DDBJ whole genome shotgun (WGS) entry which is preliminary data.</text>
</comment>
<reference evidence="2" key="1">
    <citation type="journal article" date="2023" name="Mol. Phylogenet. Evol.">
        <title>Genome-scale phylogeny and comparative genomics of the fungal order Sordariales.</title>
        <authorList>
            <person name="Hensen N."/>
            <person name="Bonometti L."/>
            <person name="Westerberg I."/>
            <person name="Brannstrom I.O."/>
            <person name="Guillou S."/>
            <person name="Cros-Aarteil S."/>
            <person name="Calhoun S."/>
            <person name="Haridas S."/>
            <person name="Kuo A."/>
            <person name="Mondo S."/>
            <person name="Pangilinan J."/>
            <person name="Riley R."/>
            <person name="LaButti K."/>
            <person name="Andreopoulos B."/>
            <person name="Lipzen A."/>
            <person name="Chen C."/>
            <person name="Yan M."/>
            <person name="Daum C."/>
            <person name="Ng V."/>
            <person name="Clum A."/>
            <person name="Steindorff A."/>
            <person name="Ohm R.A."/>
            <person name="Martin F."/>
            <person name="Silar P."/>
            <person name="Natvig D.O."/>
            <person name="Lalanne C."/>
            <person name="Gautier V."/>
            <person name="Ament-Velasquez S.L."/>
            <person name="Kruys A."/>
            <person name="Hutchinson M.I."/>
            <person name="Powell A.J."/>
            <person name="Barry K."/>
            <person name="Miller A.N."/>
            <person name="Grigoriev I.V."/>
            <person name="Debuchy R."/>
            <person name="Gladieux P."/>
            <person name="Hiltunen Thoren M."/>
            <person name="Johannesson H."/>
        </authorList>
    </citation>
    <scope>NUCLEOTIDE SEQUENCE</scope>
    <source>
        <strain evidence="2">CBS 118394</strain>
    </source>
</reference>
<dbReference type="AlphaFoldDB" id="A0AAE0M1V3"/>
<sequence length="130" mass="13873">MQLNIITSLLSLFAVSTHAAAIEQRVPLLGGFGVSQIAGCPLQQQLVFQVAIGDGCGDCRTFYNGTIMKSINVYSMNPQCVVTVHQKLDCTDPGIQSGTGGCWTPEGGIAAYTVSCPWWSPNNYFPACSH</sequence>
<protein>
    <submittedName>
        <fullName evidence="2">Uncharacterized protein</fullName>
    </submittedName>
</protein>
<proteinExistence type="predicted"/>
<keyword evidence="3" id="KW-1185">Reference proteome</keyword>
<evidence type="ECO:0000313" key="2">
    <source>
        <dbReference type="EMBL" id="KAK3315738.1"/>
    </source>
</evidence>
<evidence type="ECO:0000256" key="1">
    <source>
        <dbReference type="SAM" id="SignalP"/>
    </source>
</evidence>
<organism evidence="2 3">
    <name type="scientific">Apodospora peruviana</name>
    <dbReference type="NCBI Taxonomy" id="516989"/>
    <lineage>
        <taxon>Eukaryota</taxon>
        <taxon>Fungi</taxon>
        <taxon>Dikarya</taxon>
        <taxon>Ascomycota</taxon>
        <taxon>Pezizomycotina</taxon>
        <taxon>Sordariomycetes</taxon>
        <taxon>Sordariomycetidae</taxon>
        <taxon>Sordariales</taxon>
        <taxon>Lasiosphaeriaceae</taxon>
        <taxon>Apodospora</taxon>
    </lineage>
</organism>
<keyword evidence="1" id="KW-0732">Signal</keyword>
<feature type="chain" id="PRO_5042097341" evidence="1">
    <location>
        <begin position="20"/>
        <end position="130"/>
    </location>
</feature>
<accession>A0AAE0M1V3</accession>
<evidence type="ECO:0000313" key="3">
    <source>
        <dbReference type="Proteomes" id="UP001283341"/>
    </source>
</evidence>
<name>A0AAE0M1V3_9PEZI</name>
<reference evidence="2" key="2">
    <citation type="submission" date="2023-06" db="EMBL/GenBank/DDBJ databases">
        <authorList>
            <consortium name="Lawrence Berkeley National Laboratory"/>
            <person name="Haridas S."/>
            <person name="Hensen N."/>
            <person name="Bonometti L."/>
            <person name="Westerberg I."/>
            <person name="Brannstrom I.O."/>
            <person name="Guillou S."/>
            <person name="Cros-Aarteil S."/>
            <person name="Calhoun S."/>
            <person name="Kuo A."/>
            <person name="Mondo S."/>
            <person name="Pangilinan J."/>
            <person name="Riley R."/>
            <person name="Labutti K."/>
            <person name="Andreopoulos B."/>
            <person name="Lipzen A."/>
            <person name="Chen C."/>
            <person name="Yanf M."/>
            <person name="Daum C."/>
            <person name="Ng V."/>
            <person name="Clum A."/>
            <person name="Steindorff A."/>
            <person name="Ohm R."/>
            <person name="Martin F."/>
            <person name="Silar P."/>
            <person name="Natvig D."/>
            <person name="Lalanne C."/>
            <person name="Gautier V."/>
            <person name="Ament-Velasquez S.L."/>
            <person name="Kruys A."/>
            <person name="Hutchinson M.I."/>
            <person name="Powell A.J."/>
            <person name="Barry K."/>
            <person name="Miller A.N."/>
            <person name="Grigoriev I.V."/>
            <person name="Debuchy R."/>
            <person name="Gladieux P."/>
            <person name="Thoren M.H."/>
            <person name="Johannesson H."/>
        </authorList>
    </citation>
    <scope>NUCLEOTIDE SEQUENCE</scope>
    <source>
        <strain evidence="2">CBS 118394</strain>
    </source>
</reference>